<dbReference type="InterPro" id="IPR017441">
    <property type="entry name" value="Protein_kinase_ATP_BS"/>
</dbReference>
<dbReference type="SUPFAM" id="SSF56112">
    <property type="entry name" value="Protein kinase-like (PK-like)"/>
    <property type="match status" value="1"/>
</dbReference>
<keyword evidence="3 6" id="KW-0547">Nucleotide-binding</keyword>
<dbReference type="GO" id="GO:0010506">
    <property type="term" value="P:regulation of autophagy"/>
    <property type="evidence" value="ECO:0007669"/>
    <property type="project" value="InterPro"/>
</dbReference>
<feature type="compositionally biased region" description="Polar residues" evidence="7">
    <location>
        <begin position="420"/>
        <end position="429"/>
    </location>
</feature>
<dbReference type="Gene3D" id="1.10.510.10">
    <property type="entry name" value="Transferase(Phosphotransferase) domain 1"/>
    <property type="match status" value="1"/>
</dbReference>
<dbReference type="Proteomes" id="UP000008743">
    <property type="component" value="Unassembled WGS sequence"/>
</dbReference>
<dbReference type="Pfam" id="PF12063">
    <property type="entry name" value="ATG1-like_MIT1"/>
    <property type="match status" value="1"/>
</dbReference>
<evidence type="ECO:0000256" key="7">
    <source>
        <dbReference type="SAM" id="MobiDB-lite"/>
    </source>
</evidence>
<accession>A0A0D2X3C6</accession>
<dbReference type="eggNOG" id="KOG0595">
    <property type="taxonomic scope" value="Eukaryota"/>
</dbReference>
<dbReference type="OrthoDB" id="346907at2759"/>
<dbReference type="EC" id="2.7.11.1" evidence="1"/>
<feature type="compositionally biased region" description="Low complexity" evidence="7">
    <location>
        <begin position="407"/>
        <end position="419"/>
    </location>
</feature>
<dbReference type="PANTHER" id="PTHR24348">
    <property type="entry name" value="SERINE/THREONINE-PROTEIN KINASE UNC-51-RELATED"/>
    <property type="match status" value="1"/>
</dbReference>
<evidence type="ECO:0000256" key="6">
    <source>
        <dbReference type="PROSITE-ProRule" id="PRU10141"/>
    </source>
</evidence>
<dbReference type="InterPro" id="IPR008271">
    <property type="entry name" value="Ser/Thr_kinase_AS"/>
</dbReference>
<dbReference type="GO" id="GO:0034045">
    <property type="term" value="C:phagophore assembly site membrane"/>
    <property type="evidence" value="ECO:0007669"/>
    <property type="project" value="TreeGrafter"/>
</dbReference>
<dbReference type="PANTHER" id="PTHR24348:SF22">
    <property type="entry name" value="NON-SPECIFIC SERINE_THREONINE PROTEIN KINASE"/>
    <property type="match status" value="1"/>
</dbReference>
<dbReference type="GO" id="GO:0005524">
    <property type="term" value="F:ATP binding"/>
    <property type="evidence" value="ECO:0007669"/>
    <property type="project" value="UniProtKB-UniRule"/>
</dbReference>
<dbReference type="Pfam" id="PF00069">
    <property type="entry name" value="Pkinase"/>
    <property type="match status" value="1"/>
</dbReference>
<dbReference type="PROSITE" id="PS00108">
    <property type="entry name" value="PROTEIN_KINASE_ST"/>
    <property type="match status" value="1"/>
</dbReference>
<gene>
    <name evidence="9" type="ORF">CAOG_004769</name>
</gene>
<feature type="compositionally biased region" description="Low complexity" evidence="7">
    <location>
        <begin position="648"/>
        <end position="664"/>
    </location>
</feature>
<feature type="region of interest" description="Disordered" evidence="7">
    <location>
        <begin position="401"/>
        <end position="483"/>
    </location>
</feature>
<dbReference type="RefSeq" id="XP_004347520.2">
    <property type="nucleotide sequence ID" value="XM_004347470.2"/>
</dbReference>
<dbReference type="GO" id="GO:0004674">
    <property type="term" value="F:protein serine/threonine kinase activity"/>
    <property type="evidence" value="ECO:0007669"/>
    <property type="project" value="InterPro"/>
</dbReference>
<dbReference type="InterPro" id="IPR011009">
    <property type="entry name" value="Kinase-like_dom_sf"/>
</dbReference>
<dbReference type="PhylomeDB" id="A0A0D2X3C6"/>
<evidence type="ECO:0000256" key="1">
    <source>
        <dbReference type="ARBA" id="ARBA00012513"/>
    </source>
</evidence>
<dbReference type="Pfam" id="PF21127">
    <property type="entry name" value="ATG1-like_MIT2"/>
    <property type="match status" value="1"/>
</dbReference>
<dbReference type="FunFam" id="1.10.510.10:FF:000571">
    <property type="entry name" value="Maternal embryonic leucine zipper kinase"/>
    <property type="match status" value="1"/>
</dbReference>
<dbReference type="AlphaFoldDB" id="A0A0D2X3C6"/>
<dbReference type="GO" id="GO:0000045">
    <property type="term" value="P:autophagosome assembly"/>
    <property type="evidence" value="ECO:0007669"/>
    <property type="project" value="TreeGrafter"/>
</dbReference>
<dbReference type="GO" id="GO:0042594">
    <property type="term" value="P:response to starvation"/>
    <property type="evidence" value="ECO:0007669"/>
    <property type="project" value="TreeGrafter"/>
</dbReference>
<feature type="region of interest" description="Disordered" evidence="7">
    <location>
        <begin position="640"/>
        <end position="746"/>
    </location>
</feature>
<dbReference type="CDD" id="cd14009">
    <property type="entry name" value="STKc_ATG1_ULK_like"/>
    <property type="match status" value="1"/>
</dbReference>
<dbReference type="InterPro" id="IPR000719">
    <property type="entry name" value="Prot_kinase_dom"/>
</dbReference>
<reference evidence="10" key="1">
    <citation type="submission" date="2011-02" db="EMBL/GenBank/DDBJ databases">
        <title>The Genome Sequence of Capsaspora owczarzaki ATCC 30864.</title>
        <authorList>
            <person name="Russ C."/>
            <person name="Cuomo C."/>
            <person name="Burger G."/>
            <person name="Gray M.W."/>
            <person name="Holland P.W.H."/>
            <person name="King N."/>
            <person name="Lang F.B.F."/>
            <person name="Roger A.J."/>
            <person name="Ruiz-Trillo I."/>
            <person name="Young S.K."/>
            <person name="Zeng Q."/>
            <person name="Gargeya S."/>
            <person name="Alvarado L."/>
            <person name="Berlin A."/>
            <person name="Chapman S.B."/>
            <person name="Chen Z."/>
            <person name="Freedman E."/>
            <person name="Gellesch M."/>
            <person name="Goldberg J."/>
            <person name="Griggs A."/>
            <person name="Gujja S."/>
            <person name="Heilman E."/>
            <person name="Heiman D."/>
            <person name="Howarth C."/>
            <person name="Mehta T."/>
            <person name="Neiman D."/>
            <person name="Pearson M."/>
            <person name="Roberts A."/>
            <person name="Saif S."/>
            <person name="Shea T."/>
            <person name="Shenoy N."/>
            <person name="Sisk P."/>
            <person name="Stolte C."/>
            <person name="Sykes S."/>
            <person name="White J."/>
            <person name="Yandava C."/>
            <person name="Haas B."/>
            <person name="Nusbaum C."/>
            <person name="Birren B."/>
        </authorList>
    </citation>
    <scope>NUCLEOTIDE SEQUENCE</scope>
    <source>
        <strain evidence="10">ATCC 30864</strain>
    </source>
</reference>
<dbReference type="GO" id="GO:0000422">
    <property type="term" value="P:autophagy of mitochondrion"/>
    <property type="evidence" value="ECO:0007669"/>
    <property type="project" value="TreeGrafter"/>
</dbReference>
<evidence type="ECO:0000256" key="2">
    <source>
        <dbReference type="ARBA" id="ARBA00022679"/>
    </source>
</evidence>
<keyword evidence="5 6" id="KW-0067">ATP-binding</keyword>
<keyword evidence="10" id="KW-1185">Reference proteome</keyword>
<keyword evidence="2" id="KW-0808">Transferase</keyword>
<dbReference type="InterPro" id="IPR022708">
    <property type="entry name" value="Atg1-like_tMIT"/>
</dbReference>
<dbReference type="GO" id="GO:0005776">
    <property type="term" value="C:autophagosome"/>
    <property type="evidence" value="ECO:0007669"/>
    <property type="project" value="TreeGrafter"/>
</dbReference>
<evidence type="ECO:0000313" key="10">
    <source>
        <dbReference type="Proteomes" id="UP000008743"/>
    </source>
</evidence>
<feature type="binding site" evidence="6">
    <location>
        <position position="154"/>
    </location>
    <ligand>
        <name>ATP</name>
        <dbReference type="ChEBI" id="CHEBI:30616"/>
    </ligand>
</feature>
<dbReference type="GO" id="GO:0061709">
    <property type="term" value="P:reticulophagy"/>
    <property type="evidence" value="ECO:0007669"/>
    <property type="project" value="TreeGrafter"/>
</dbReference>
<evidence type="ECO:0000256" key="3">
    <source>
        <dbReference type="ARBA" id="ARBA00022741"/>
    </source>
</evidence>
<sequence>MRIFRRFERGTFSHQHSALRIAWQLHFVIRAIVLPAHLLTLCACLLTSERLARSPLSYKNRLSLLELSNTHILKLAQKASRIHTATSQMALQRHTRPGDPAAPTGSDAEAALKIVGRYVYHPQTDRIGRGSFATVYRARYADAPGYVAIKRIKKQKLSARLNENLDREVDILRLVKHPHIVQLYEIQASKENVYLIMEYCDGGDLSQFIRKKKLLPEELVRSYTQQIASALEALRMFNIVHRDLKPQNLMLVKRETVIKIADFGFARYLQTDTMAETLCGSPLYMAPEILESKQYDAKGDLWSVGVILYECLVGHAPFRADNYLELLRTIKTSKDRIPLPPNASIECRDVIAGLMCVDPERRIGFDDFFAHPFVALQQYKTRLRTLDPGFAKQDEEQRQLAVAKHLASASPVPADASASQRLQATQATRRPSHPTDVVDPIIAASDARQEGRPRAATHSGGDTRTHLAQAQAQAERPAQPIAQTGKSQAVQILSAVQRAATAAAATAAAAVINRVTSSPNLAANPARSTPSRGSVSRPPRAETPPGVSSLDEFTFTDGTPADNGRSPADSGQFVESQPVSRPNSAMNAFTAAPALVSTKPQPQTVQGLAGSVEDYVLVGPSQQVSVNAFADAVARNKVPSSRFVPPSTTTTTTTTTATTTTTTASSGMPVPQKSGASVAMNQAMTDDLRQHSPGTDANRGEQAEPDEEDERTLQTASPTLGERFGEHRDNSFASRVPLTNPATNFRERAKTYAFGTSPSRGSTPHTPPADEDRAVQLALATSPTNNTTPHSPTLMGTSRVILNKFADLFYSSSASSNVQPVTDAYLLGTSPSRRAMSSSSRSFDENVLFSRIESAAQHAFAVQRLAKILNSGQQSTGPLNDDGTQALLLYMRALEFYFEGINLSRQLVRNNASIPSDVNSMIQLLRSKINDCIDSVDSLRSRVPPNAPLSFDLSVEKVIYENSIMLAREAAVRELLGHFQDAQEAYWCAYFLLESLLMDRGETPLEESDKALVKRYSASVSKRIHILQQRLSTSNGSQPISLSSSVAAGSPTHQQNALAAQLTAFTTGNSLYQHGGQLFGVSPE</sequence>
<evidence type="ECO:0000313" key="9">
    <source>
        <dbReference type="EMBL" id="KJE94074.1"/>
    </source>
</evidence>
<dbReference type="PROSITE" id="PS50011">
    <property type="entry name" value="PROTEIN_KINASE_DOM"/>
    <property type="match status" value="1"/>
</dbReference>
<dbReference type="FunCoup" id="A0A0D2X3C6">
    <property type="interactions" value="107"/>
</dbReference>
<organism evidence="9 10">
    <name type="scientific">Capsaspora owczarzaki (strain ATCC 30864)</name>
    <dbReference type="NCBI Taxonomy" id="595528"/>
    <lineage>
        <taxon>Eukaryota</taxon>
        <taxon>Filasterea</taxon>
        <taxon>Capsaspora</taxon>
    </lineage>
</organism>
<dbReference type="STRING" id="595528.A0A0D2X3C6"/>
<dbReference type="FunFam" id="3.30.200.20:FF:000042">
    <property type="entry name" value="Aurora kinase A"/>
    <property type="match status" value="1"/>
</dbReference>
<protein>
    <recommendedName>
        <fullName evidence="1">non-specific serine/threonine protein kinase</fullName>
        <ecNumber evidence="1">2.7.11.1</ecNumber>
    </recommendedName>
</protein>
<dbReference type="InterPro" id="IPR045269">
    <property type="entry name" value="Atg1-like"/>
</dbReference>
<dbReference type="GO" id="GO:0005829">
    <property type="term" value="C:cytosol"/>
    <property type="evidence" value="ECO:0007669"/>
    <property type="project" value="TreeGrafter"/>
</dbReference>
<name>A0A0D2X3C6_CAPO3</name>
<dbReference type="EMBL" id="KE346366">
    <property type="protein sequence ID" value="KJE94074.1"/>
    <property type="molecule type" value="Genomic_DNA"/>
</dbReference>
<evidence type="ECO:0000259" key="8">
    <source>
        <dbReference type="PROSITE" id="PS50011"/>
    </source>
</evidence>
<feature type="region of interest" description="Disordered" evidence="7">
    <location>
        <begin position="520"/>
        <end position="583"/>
    </location>
</feature>
<dbReference type="InParanoid" id="A0A0D2X3C6"/>
<keyword evidence="4 9" id="KW-0418">Kinase</keyword>
<dbReference type="GO" id="GO:0034727">
    <property type="term" value="P:piecemeal microautophagy of the nucleus"/>
    <property type="evidence" value="ECO:0007669"/>
    <property type="project" value="TreeGrafter"/>
</dbReference>
<dbReference type="InterPro" id="IPR048941">
    <property type="entry name" value="ATG1-like_MIT2"/>
</dbReference>
<evidence type="ECO:0000256" key="4">
    <source>
        <dbReference type="ARBA" id="ARBA00022777"/>
    </source>
</evidence>
<evidence type="ECO:0000256" key="5">
    <source>
        <dbReference type="ARBA" id="ARBA00022840"/>
    </source>
</evidence>
<dbReference type="PROSITE" id="PS00107">
    <property type="entry name" value="PROTEIN_KINASE_ATP"/>
    <property type="match status" value="1"/>
</dbReference>
<feature type="compositionally biased region" description="Polar residues" evidence="7">
    <location>
        <begin position="573"/>
        <end position="583"/>
    </location>
</feature>
<proteinExistence type="predicted"/>
<feature type="compositionally biased region" description="Low complexity" evidence="7">
    <location>
        <begin position="468"/>
        <end position="483"/>
    </location>
</feature>
<feature type="compositionally biased region" description="Polar residues" evidence="7">
    <location>
        <begin position="520"/>
        <end position="534"/>
    </location>
</feature>
<dbReference type="SMART" id="SM00220">
    <property type="entry name" value="S_TKc"/>
    <property type="match status" value="1"/>
</dbReference>
<feature type="domain" description="Protein kinase" evidence="8">
    <location>
        <begin position="121"/>
        <end position="374"/>
    </location>
</feature>